<accession>A0AAV7TWL1</accession>
<dbReference type="AlphaFoldDB" id="A0AAV7TWL1"/>
<protein>
    <submittedName>
        <fullName evidence="2">Uncharacterized protein</fullName>
    </submittedName>
</protein>
<evidence type="ECO:0000313" key="2">
    <source>
        <dbReference type="EMBL" id="KAJ1180023.1"/>
    </source>
</evidence>
<proteinExistence type="predicted"/>
<comment type="caution">
    <text evidence="2">The sequence shown here is derived from an EMBL/GenBank/DDBJ whole genome shotgun (WGS) entry which is preliminary data.</text>
</comment>
<reference evidence="2" key="1">
    <citation type="journal article" date="2022" name="bioRxiv">
        <title>Sequencing and chromosome-scale assembly of the giantPleurodeles waltlgenome.</title>
        <authorList>
            <person name="Brown T."/>
            <person name="Elewa A."/>
            <person name="Iarovenko S."/>
            <person name="Subramanian E."/>
            <person name="Araus A.J."/>
            <person name="Petzold A."/>
            <person name="Susuki M."/>
            <person name="Suzuki K.-i.T."/>
            <person name="Hayashi T."/>
            <person name="Toyoda A."/>
            <person name="Oliveira C."/>
            <person name="Osipova E."/>
            <person name="Leigh N.D."/>
            <person name="Simon A."/>
            <person name="Yun M.H."/>
        </authorList>
    </citation>
    <scope>NUCLEOTIDE SEQUENCE</scope>
    <source>
        <strain evidence="2">20211129_DDA</strain>
        <tissue evidence="2">Liver</tissue>
    </source>
</reference>
<organism evidence="2 3">
    <name type="scientific">Pleurodeles waltl</name>
    <name type="common">Iberian ribbed newt</name>
    <dbReference type="NCBI Taxonomy" id="8319"/>
    <lineage>
        <taxon>Eukaryota</taxon>
        <taxon>Metazoa</taxon>
        <taxon>Chordata</taxon>
        <taxon>Craniata</taxon>
        <taxon>Vertebrata</taxon>
        <taxon>Euteleostomi</taxon>
        <taxon>Amphibia</taxon>
        <taxon>Batrachia</taxon>
        <taxon>Caudata</taxon>
        <taxon>Salamandroidea</taxon>
        <taxon>Salamandridae</taxon>
        <taxon>Pleurodelinae</taxon>
        <taxon>Pleurodeles</taxon>
    </lineage>
</organism>
<keyword evidence="3" id="KW-1185">Reference proteome</keyword>
<name>A0AAV7TWL1_PLEWA</name>
<dbReference type="Proteomes" id="UP001066276">
    <property type="component" value="Chromosome 3_2"/>
</dbReference>
<feature type="region of interest" description="Disordered" evidence="1">
    <location>
        <begin position="1"/>
        <end position="91"/>
    </location>
</feature>
<feature type="region of interest" description="Disordered" evidence="1">
    <location>
        <begin position="134"/>
        <end position="158"/>
    </location>
</feature>
<evidence type="ECO:0000256" key="1">
    <source>
        <dbReference type="SAM" id="MobiDB-lite"/>
    </source>
</evidence>
<evidence type="ECO:0000313" key="3">
    <source>
        <dbReference type="Proteomes" id="UP001066276"/>
    </source>
</evidence>
<gene>
    <name evidence="2" type="ORF">NDU88_005251</name>
</gene>
<sequence length="158" mass="16096">MGAAGGHPPYHCHAVPPRANNVSPPLSGVPWVHSTDSSVGRPEIAPLAQGPSSWAGAALPPPIRGTSRPGRSPSALQGSRCVPRPAGSPGASSSIVSVWAFSVQGLSPEPTSSPQSAGFRVWGAVLMLSRTPGVLPVRRGPAGPSLRCLRVGTQGRPR</sequence>
<dbReference type="EMBL" id="JANPWB010000006">
    <property type="protein sequence ID" value="KAJ1180023.1"/>
    <property type="molecule type" value="Genomic_DNA"/>
</dbReference>